<feature type="transmembrane region" description="Helical" evidence="1">
    <location>
        <begin position="81"/>
        <end position="105"/>
    </location>
</feature>
<keyword evidence="3" id="KW-1185">Reference proteome</keyword>
<dbReference type="RefSeq" id="WP_208057477.1">
    <property type="nucleotide sequence ID" value="NZ_JAGDYP010000001.1"/>
</dbReference>
<gene>
    <name evidence="2" type="ORF">J4N46_00740</name>
</gene>
<dbReference type="Pfam" id="PF13430">
    <property type="entry name" value="DUF4112"/>
    <property type="match status" value="1"/>
</dbReference>
<dbReference type="PANTHER" id="PTHR35519:SF2">
    <property type="entry name" value="PH DOMAIN PROTEIN"/>
    <property type="match status" value="1"/>
</dbReference>
<proteinExistence type="predicted"/>
<evidence type="ECO:0000256" key="1">
    <source>
        <dbReference type="SAM" id="Phobius"/>
    </source>
</evidence>
<dbReference type="Proteomes" id="UP000681610">
    <property type="component" value="Unassembled WGS sequence"/>
</dbReference>
<dbReference type="EMBL" id="JAGDYP010000001">
    <property type="protein sequence ID" value="MBO1882997.1"/>
    <property type="molecule type" value="Genomic_DNA"/>
</dbReference>
<dbReference type="InterPro" id="IPR025187">
    <property type="entry name" value="DUF4112"/>
</dbReference>
<name>A0ABS3PUJ4_9FLAO</name>
<sequence>MDTSLKEEQKLLKKAERKLRMEQSRSYRAMKSATKMMDDYYLDPILGLVPVVGDIVPHLFNASFFYISIFKIRSYALTVTLLRNVLIDTFVGMIPYLGIVLDFFYKSYRENTILIEGFVNDDPNIVKKVKRRAVYTTIFIVVLGVAVYYLAVFLWWTVTQLVEMIMR</sequence>
<organism evidence="2 3">
    <name type="scientific">Capnocytophaga bilenii</name>
    <dbReference type="NCBI Taxonomy" id="2819369"/>
    <lineage>
        <taxon>Bacteria</taxon>
        <taxon>Pseudomonadati</taxon>
        <taxon>Bacteroidota</taxon>
        <taxon>Flavobacteriia</taxon>
        <taxon>Flavobacteriales</taxon>
        <taxon>Flavobacteriaceae</taxon>
        <taxon>Capnocytophaga</taxon>
    </lineage>
</organism>
<keyword evidence="1" id="KW-1133">Transmembrane helix</keyword>
<reference evidence="2 3" key="1">
    <citation type="submission" date="2021-03" db="EMBL/GenBank/DDBJ databases">
        <title>Isolation and description of Capnocytophaga bilenii sp. nov., a novel Capnocytophaga species, isolated from a gingivitis subject.</title>
        <authorList>
            <person name="Antezack A."/>
            <person name="Monnet-Corti V."/>
            <person name="La Scola B."/>
        </authorList>
    </citation>
    <scope>NUCLEOTIDE SEQUENCE [LARGE SCALE GENOMIC DNA]</scope>
    <source>
        <strain evidence="2 3">Marseille-Q4570</strain>
    </source>
</reference>
<comment type="caution">
    <text evidence="2">The sequence shown here is derived from an EMBL/GenBank/DDBJ whole genome shotgun (WGS) entry which is preliminary data.</text>
</comment>
<feature type="transmembrane region" description="Helical" evidence="1">
    <location>
        <begin position="133"/>
        <end position="158"/>
    </location>
</feature>
<dbReference type="PANTHER" id="PTHR35519">
    <property type="entry name" value="MEMBRANE PROTEINS"/>
    <property type="match status" value="1"/>
</dbReference>
<evidence type="ECO:0000313" key="3">
    <source>
        <dbReference type="Proteomes" id="UP000681610"/>
    </source>
</evidence>
<keyword evidence="1" id="KW-0472">Membrane</keyword>
<keyword evidence="1" id="KW-0812">Transmembrane</keyword>
<accession>A0ABS3PUJ4</accession>
<evidence type="ECO:0000313" key="2">
    <source>
        <dbReference type="EMBL" id="MBO1882997.1"/>
    </source>
</evidence>
<protein>
    <submittedName>
        <fullName evidence="2">DUF4112 domain-containing protein</fullName>
    </submittedName>
</protein>
<feature type="transmembrane region" description="Helical" evidence="1">
    <location>
        <begin position="45"/>
        <end position="69"/>
    </location>
</feature>